<feature type="signal peptide" evidence="1">
    <location>
        <begin position="1"/>
        <end position="26"/>
    </location>
</feature>
<accession>A0A1H1KGU1</accession>
<dbReference type="Proteomes" id="UP000199365">
    <property type="component" value="Unassembled WGS sequence"/>
</dbReference>
<evidence type="ECO:0000256" key="1">
    <source>
        <dbReference type="SAM" id="SignalP"/>
    </source>
</evidence>
<keyword evidence="3" id="KW-1185">Reference proteome</keyword>
<feature type="chain" id="PRO_5011490351" evidence="1">
    <location>
        <begin position="27"/>
        <end position="268"/>
    </location>
</feature>
<protein>
    <submittedName>
        <fullName evidence="2">Uncharacterized protein</fullName>
    </submittedName>
</protein>
<reference evidence="3" key="1">
    <citation type="submission" date="2016-10" db="EMBL/GenBank/DDBJ databases">
        <authorList>
            <person name="Varghese N."/>
            <person name="Submissions S."/>
        </authorList>
    </citation>
    <scope>NUCLEOTIDE SEQUENCE [LARGE SCALE GENOMIC DNA]</scope>
    <source>
        <strain evidence="3">DUS833</strain>
    </source>
</reference>
<evidence type="ECO:0000313" key="3">
    <source>
        <dbReference type="Proteomes" id="UP000199365"/>
    </source>
</evidence>
<evidence type="ECO:0000313" key="2">
    <source>
        <dbReference type="EMBL" id="SDR61302.1"/>
    </source>
</evidence>
<organism evidence="2 3">
    <name type="scientific">Paraburkholderia tuberum</name>
    <dbReference type="NCBI Taxonomy" id="157910"/>
    <lineage>
        <taxon>Bacteria</taxon>
        <taxon>Pseudomonadati</taxon>
        <taxon>Pseudomonadota</taxon>
        <taxon>Betaproteobacteria</taxon>
        <taxon>Burkholderiales</taxon>
        <taxon>Burkholderiaceae</taxon>
        <taxon>Paraburkholderia</taxon>
    </lineage>
</organism>
<keyword evidence="1" id="KW-0732">Signal</keyword>
<proteinExistence type="predicted"/>
<gene>
    <name evidence="2" type="ORF">SAMN05445850_7672</name>
</gene>
<name>A0A1H1KGU1_9BURK</name>
<sequence length="268" mass="29115">MADLKTMLVRSNAACALFCMSLLTHAGTSADSATVTHATEPEISASADVLSTRPFVGDDPVAIRDALAEQSFDANSPSLSDRIRNLIHVPVLKAPRDLDLSKASLDRDLAFVVPAPYGIRYQSKTHLLTVNVDLSDDDNPGVILLKKTITGPRGRGLVVAPEAKAKGYIQHIDLIELKSGKRSKSRVHGRVTLSQAAFDEANGDFAIVLMCIMAPPYLTDRREHSDPSDVEPTDITTRTSTLYTNIHAIWLVSPQRGIVLSKKLHLSK</sequence>
<dbReference type="AlphaFoldDB" id="A0A1H1KGU1"/>
<dbReference type="EMBL" id="FNKX01000004">
    <property type="protein sequence ID" value="SDR61302.1"/>
    <property type="molecule type" value="Genomic_DNA"/>
</dbReference>